<dbReference type="PANTHER" id="PTHR13049:SF2">
    <property type="entry name" value="COILED-COIL DOMAIN-CONTAINING PROTEIN 25"/>
    <property type="match status" value="1"/>
</dbReference>
<dbReference type="InterPro" id="IPR008532">
    <property type="entry name" value="NFACT_RNA-bd"/>
</dbReference>
<comment type="similarity">
    <text evidence="1">Belongs to the CCDC25 family.</text>
</comment>
<dbReference type="Proteomes" id="UP000054350">
    <property type="component" value="Unassembled WGS sequence"/>
</dbReference>
<evidence type="ECO:0000313" key="5">
    <source>
        <dbReference type="Proteomes" id="UP000054350"/>
    </source>
</evidence>
<dbReference type="OrthoDB" id="200398at2759"/>
<feature type="compositionally biased region" description="Basic and acidic residues" evidence="2">
    <location>
        <begin position="185"/>
        <end position="201"/>
    </location>
</feature>
<organism evidence="4 5">
    <name type="scientific">Allomyces macrogynus (strain ATCC 38327)</name>
    <name type="common">Allomyces javanicus var. macrogynus</name>
    <dbReference type="NCBI Taxonomy" id="578462"/>
    <lineage>
        <taxon>Eukaryota</taxon>
        <taxon>Fungi</taxon>
        <taxon>Fungi incertae sedis</taxon>
        <taxon>Blastocladiomycota</taxon>
        <taxon>Blastocladiomycetes</taxon>
        <taxon>Blastocladiales</taxon>
        <taxon>Blastocladiaceae</taxon>
        <taxon>Allomyces</taxon>
    </lineage>
</organism>
<feature type="compositionally biased region" description="Low complexity" evidence="2">
    <location>
        <begin position="47"/>
        <end position="59"/>
    </location>
</feature>
<feature type="domain" description="NFACT RNA-binding" evidence="3">
    <location>
        <begin position="1"/>
        <end position="37"/>
    </location>
</feature>
<evidence type="ECO:0000256" key="2">
    <source>
        <dbReference type="SAM" id="MobiDB-lite"/>
    </source>
</evidence>
<name>A0A0L0SC11_ALLM3</name>
<dbReference type="AlphaFoldDB" id="A0A0L0SC11"/>
<gene>
    <name evidence="4" type="ORF">AMAG_05402</name>
</gene>
<dbReference type="OMA" id="YHDEKAV"/>
<protein>
    <recommendedName>
        <fullName evidence="3">NFACT RNA-binding domain-containing protein</fullName>
    </recommendedName>
</protein>
<evidence type="ECO:0000259" key="3">
    <source>
        <dbReference type="Pfam" id="PF05670"/>
    </source>
</evidence>
<reference evidence="5" key="2">
    <citation type="submission" date="2009-11" db="EMBL/GenBank/DDBJ databases">
        <title>The Genome Sequence of Allomyces macrogynus strain ATCC 38327.</title>
        <authorList>
            <consortium name="The Broad Institute Genome Sequencing Platform"/>
            <person name="Russ C."/>
            <person name="Cuomo C."/>
            <person name="Shea T."/>
            <person name="Young S.K."/>
            <person name="Zeng Q."/>
            <person name="Koehrsen M."/>
            <person name="Haas B."/>
            <person name="Borodovsky M."/>
            <person name="Guigo R."/>
            <person name="Alvarado L."/>
            <person name="Berlin A."/>
            <person name="Borenstein D."/>
            <person name="Chen Z."/>
            <person name="Engels R."/>
            <person name="Freedman E."/>
            <person name="Gellesch M."/>
            <person name="Goldberg J."/>
            <person name="Griggs A."/>
            <person name="Gujja S."/>
            <person name="Heiman D."/>
            <person name="Hepburn T."/>
            <person name="Howarth C."/>
            <person name="Jen D."/>
            <person name="Larson L."/>
            <person name="Lewis B."/>
            <person name="Mehta T."/>
            <person name="Park D."/>
            <person name="Pearson M."/>
            <person name="Roberts A."/>
            <person name="Saif S."/>
            <person name="Shenoy N."/>
            <person name="Sisk P."/>
            <person name="Stolte C."/>
            <person name="Sykes S."/>
            <person name="Walk T."/>
            <person name="White J."/>
            <person name="Yandava C."/>
            <person name="Burger G."/>
            <person name="Gray M.W."/>
            <person name="Holland P.W.H."/>
            <person name="King N."/>
            <person name="Lang F.B.F."/>
            <person name="Roger A.J."/>
            <person name="Ruiz-Trillo I."/>
            <person name="Lander E."/>
            <person name="Nusbaum C."/>
        </authorList>
    </citation>
    <scope>NUCLEOTIDE SEQUENCE [LARGE SCALE GENOMIC DNA]</scope>
    <source>
        <strain evidence="5">ATCC 38327</strain>
    </source>
</reference>
<dbReference type="VEuPathDB" id="FungiDB:AMAG_05402"/>
<dbReference type="PANTHER" id="PTHR13049">
    <property type="entry name" value="DUF814-RELATED"/>
    <property type="match status" value="1"/>
</dbReference>
<feature type="domain" description="NFACT RNA-binding" evidence="3">
    <location>
        <begin position="91"/>
        <end position="132"/>
    </location>
</feature>
<dbReference type="Pfam" id="PF05670">
    <property type="entry name" value="NFACT-R_1"/>
    <property type="match status" value="2"/>
</dbReference>
<dbReference type="EMBL" id="GG745335">
    <property type="protein sequence ID" value="KNE59957.1"/>
    <property type="molecule type" value="Genomic_DNA"/>
</dbReference>
<sequence>MGRDKFENEDLIKHAWEEDIWFHVDKLSSAHVYLCLQPCRVVAAPAAAAGAKPTTPPTTKSRKPGTKPAPAPAVATPALTDNHVYCTTWDGIPEVLLQEIAQLTKANSIEGNKRDNQTIIYTPASNLKKTSAWTRLVKRVYVATRTNEIINRLNKSKQERTPDLAREKIEHEKALRAAAKEIEKAKHAEEERMRQEWKRQQEQSSYGSLFDESEMTTNHDLLNEDGEYDFM</sequence>
<evidence type="ECO:0000313" key="4">
    <source>
        <dbReference type="EMBL" id="KNE59957.1"/>
    </source>
</evidence>
<dbReference type="InterPro" id="IPR039730">
    <property type="entry name" value="Jlp2/Ccd25"/>
</dbReference>
<feature type="region of interest" description="Disordered" evidence="2">
    <location>
        <begin position="185"/>
        <end position="231"/>
    </location>
</feature>
<dbReference type="eggNOG" id="KOG3272">
    <property type="taxonomic scope" value="Eukaryota"/>
</dbReference>
<accession>A0A0L0SC11</accession>
<keyword evidence="5" id="KW-1185">Reference proteome</keyword>
<reference evidence="4 5" key="1">
    <citation type="submission" date="2009-11" db="EMBL/GenBank/DDBJ databases">
        <title>Annotation of Allomyces macrogynus ATCC 38327.</title>
        <authorList>
            <consortium name="The Broad Institute Genome Sequencing Platform"/>
            <person name="Russ C."/>
            <person name="Cuomo C."/>
            <person name="Burger G."/>
            <person name="Gray M.W."/>
            <person name="Holland P.W.H."/>
            <person name="King N."/>
            <person name="Lang F.B.F."/>
            <person name="Roger A.J."/>
            <person name="Ruiz-Trillo I."/>
            <person name="Young S.K."/>
            <person name="Zeng Q."/>
            <person name="Gargeya S."/>
            <person name="Fitzgerald M."/>
            <person name="Haas B."/>
            <person name="Abouelleil A."/>
            <person name="Alvarado L."/>
            <person name="Arachchi H.M."/>
            <person name="Berlin A."/>
            <person name="Chapman S.B."/>
            <person name="Gearin G."/>
            <person name="Goldberg J."/>
            <person name="Griggs A."/>
            <person name="Gujja S."/>
            <person name="Hansen M."/>
            <person name="Heiman D."/>
            <person name="Howarth C."/>
            <person name="Larimer J."/>
            <person name="Lui A."/>
            <person name="MacDonald P.J.P."/>
            <person name="McCowen C."/>
            <person name="Montmayeur A."/>
            <person name="Murphy C."/>
            <person name="Neiman D."/>
            <person name="Pearson M."/>
            <person name="Priest M."/>
            <person name="Roberts A."/>
            <person name="Saif S."/>
            <person name="Shea T."/>
            <person name="Sisk P."/>
            <person name="Stolte C."/>
            <person name="Sykes S."/>
            <person name="Wortman J."/>
            <person name="Nusbaum C."/>
            <person name="Birren B."/>
        </authorList>
    </citation>
    <scope>NUCLEOTIDE SEQUENCE [LARGE SCALE GENOMIC DNA]</scope>
    <source>
        <strain evidence="4 5">ATCC 38327</strain>
    </source>
</reference>
<proteinExistence type="inferred from homology"/>
<feature type="region of interest" description="Disordered" evidence="2">
    <location>
        <begin position="47"/>
        <end position="73"/>
    </location>
</feature>
<dbReference type="STRING" id="578462.A0A0L0SC11"/>
<evidence type="ECO:0000256" key="1">
    <source>
        <dbReference type="ARBA" id="ARBA00008998"/>
    </source>
</evidence>